<keyword evidence="2" id="KW-1185">Reference proteome</keyword>
<sequence length="81" mass="9095">DKEGPRGQQPPPLLRSSTLPAIIVPGLNILHAQIGPNSTPNGIVYHYYSLRHRYHDRDDYGPFLVTYLTVEVLQSERLTAA</sequence>
<organism evidence="1 2">
    <name type="scientific">Aphis craccivora</name>
    <name type="common">Cowpea aphid</name>
    <dbReference type="NCBI Taxonomy" id="307492"/>
    <lineage>
        <taxon>Eukaryota</taxon>
        <taxon>Metazoa</taxon>
        <taxon>Ecdysozoa</taxon>
        <taxon>Arthropoda</taxon>
        <taxon>Hexapoda</taxon>
        <taxon>Insecta</taxon>
        <taxon>Pterygota</taxon>
        <taxon>Neoptera</taxon>
        <taxon>Paraneoptera</taxon>
        <taxon>Hemiptera</taxon>
        <taxon>Sternorrhyncha</taxon>
        <taxon>Aphidomorpha</taxon>
        <taxon>Aphidoidea</taxon>
        <taxon>Aphididae</taxon>
        <taxon>Aphidini</taxon>
        <taxon>Aphis</taxon>
        <taxon>Aphis</taxon>
    </lineage>
</organism>
<name>A0A6G0Z0M8_APHCR</name>
<dbReference type="OrthoDB" id="6625171at2759"/>
<accession>A0A6G0Z0M8</accession>
<evidence type="ECO:0000313" key="2">
    <source>
        <dbReference type="Proteomes" id="UP000478052"/>
    </source>
</evidence>
<evidence type="ECO:0000313" key="1">
    <source>
        <dbReference type="EMBL" id="KAF0763811.1"/>
    </source>
</evidence>
<dbReference type="Proteomes" id="UP000478052">
    <property type="component" value="Unassembled WGS sequence"/>
</dbReference>
<gene>
    <name evidence="1" type="ORF">FWK35_00037685</name>
</gene>
<proteinExistence type="predicted"/>
<dbReference type="AlphaFoldDB" id="A0A6G0Z0M8"/>
<reference evidence="1 2" key="1">
    <citation type="submission" date="2019-08" db="EMBL/GenBank/DDBJ databases">
        <title>Whole genome of Aphis craccivora.</title>
        <authorList>
            <person name="Voronova N.V."/>
            <person name="Shulinski R.S."/>
            <person name="Bandarenka Y.V."/>
            <person name="Zhorov D.G."/>
            <person name="Warner D."/>
        </authorList>
    </citation>
    <scope>NUCLEOTIDE SEQUENCE [LARGE SCALE GENOMIC DNA]</scope>
    <source>
        <strain evidence="1">180601</strain>
        <tissue evidence="1">Whole Body</tissue>
    </source>
</reference>
<feature type="non-terminal residue" evidence="1">
    <location>
        <position position="1"/>
    </location>
</feature>
<feature type="non-terminal residue" evidence="1">
    <location>
        <position position="81"/>
    </location>
</feature>
<protein>
    <submittedName>
        <fullName evidence="1">Uncharacterized protein</fullName>
    </submittedName>
</protein>
<comment type="caution">
    <text evidence="1">The sequence shown here is derived from an EMBL/GenBank/DDBJ whole genome shotgun (WGS) entry which is preliminary data.</text>
</comment>
<dbReference type="EMBL" id="VUJU01001792">
    <property type="protein sequence ID" value="KAF0763811.1"/>
    <property type="molecule type" value="Genomic_DNA"/>
</dbReference>